<gene>
    <name evidence="2" type="ORF">FHR80_001156</name>
</gene>
<feature type="region of interest" description="Disordered" evidence="1">
    <location>
        <begin position="1"/>
        <end position="20"/>
    </location>
</feature>
<evidence type="ECO:0000256" key="1">
    <source>
        <dbReference type="SAM" id="MobiDB-lite"/>
    </source>
</evidence>
<organism evidence="2 3">
    <name type="scientific">Cellulomonas cellasea</name>
    <dbReference type="NCBI Taxonomy" id="43670"/>
    <lineage>
        <taxon>Bacteria</taxon>
        <taxon>Bacillati</taxon>
        <taxon>Actinomycetota</taxon>
        <taxon>Actinomycetes</taxon>
        <taxon>Micrococcales</taxon>
        <taxon>Cellulomonadaceae</taxon>
        <taxon>Cellulomonas</taxon>
    </lineage>
</organism>
<dbReference type="RefSeq" id="WP_183295233.1">
    <property type="nucleotide sequence ID" value="NZ_JACHVX010000002.1"/>
</dbReference>
<sequence>MDRGPDELQLGAGGDGRVAVDTDADEGAAAAVDEQVGVDPLPHHRAVPVGGEVAAPDGRHLGRRATAA</sequence>
<proteinExistence type="predicted"/>
<comment type="caution">
    <text evidence="2">The sequence shown here is derived from an EMBL/GenBank/DDBJ whole genome shotgun (WGS) entry which is preliminary data.</text>
</comment>
<reference evidence="2 3" key="2">
    <citation type="submission" date="2020-08" db="EMBL/GenBank/DDBJ databases">
        <authorList>
            <person name="Partida-Martinez L."/>
            <person name="Huntemann M."/>
            <person name="Clum A."/>
            <person name="Wang J."/>
            <person name="Palaniappan K."/>
            <person name="Ritter S."/>
            <person name="Chen I.-M."/>
            <person name="Stamatis D."/>
            <person name="Reddy T."/>
            <person name="O'Malley R."/>
            <person name="Daum C."/>
            <person name="Shapiro N."/>
            <person name="Ivanova N."/>
            <person name="Kyrpides N."/>
            <person name="Woyke T."/>
        </authorList>
    </citation>
    <scope>NUCLEOTIDE SEQUENCE [LARGE SCALE GENOMIC DNA]</scope>
    <source>
        <strain evidence="2 3">RAS26</strain>
    </source>
</reference>
<protein>
    <submittedName>
        <fullName evidence="2">Uncharacterized protein</fullName>
    </submittedName>
</protein>
<evidence type="ECO:0000313" key="2">
    <source>
        <dbReference type="EMBL" id="MBB2922244.1"/>
    </source>
</evidence>
<dbReference type="AlphaFoldDB" id="A0A7W4UDN5"/>
<reference evidence="2 3" key="1">
    <citation type="submission" date="2020-08" db="EMBL/GenBank/DDBJ databases">
        <title>The Agave Microbiome: Exploring the role of microbial communities in plant adaptations to desert environments.</title>
        <authorList>
            <person name="Partida-Martinez L.P."/>
        </authorList>
    </citation>
    <scope>NUCLEOTIDE SEQUENCE [LARGE SCALE GENOMIC DNA]</scope>
    <source>
        <strain evidence="2 3">RAS26</strain>
    </source>
</reference>
<dbReference type="Proteomes" id="UP000518206">
    <property type="component" value="Unassembled WGS sequence"/>
</dbReference>
<dbReference type="EMBL" id="JACHVX010000002">
    <property type="protein sequence ID" value="MBB2922244.1"/>
    <property type="molecule type" value="Genomic_DNA"/>
</dbReference>
<accession>A0A7W4UDN5</accession>
<evidence type="ECO:0000313" key="3">
    <source>
        <dbReference type="Proteomes" id="UP000518206"/>
    </source>
</evidence>
<feature type="region of interest" description="Disordered" evidence="1">
    <location>
        <begin position="34"/>
        <end position="68"/>
    </location>
</feature>
<name>A0A7W4UDN5_9CELL</name>